<keyword evidence="3" id="KW-1185">Reference proteome</keyword>
<keyword evidence="1" id="KW-1133">Transmembrane helix</keyword>
<protein>
    <submittedName>
        <fullName evidence="2">Uncharacterized protein</fullName>
    </submittedName>
</protein>
<feature type="transmembrane region" description="Helical" evidence="1">
    <location>
        <begin position="13"/>
        <end position="37"/>
    </location>
</feature>
<reference evidence="3" key="1">
    <citation type="journal article" date="2011" name="Genome Biol.">
        <title>Comparative genomics of the social amoebae Dictyostelium discoideum and Dictyostelium purpureum.</title>
        <authorList>
            <consortium name="US DOE Joint Genome Institute (JGI-PGF)"/>
            <person name="Sucgang R."/>
            <person name="Kuo A."/>
            <person name="Tian X."/>
            <person name="Salerno W."/>
            <person name="Parikh A."/>
            <person name="Feasley C.L."/>
            <person name="Dalin E."/>
            <person name="Tu H."/>
            <person name="Huang E."/>
            <person name="Barry K."/>
            <person name="Lindquist E."/>
            <person name="Shapiro H."/>
            <person name="Bruce D."/>
            <person name="Schmutz J."/>
            <person name="Salamov A."/>
            <person name="Fey P."/>
            <person name="Gaudet P."/>
            <person name="Anjard C."/>
            <person name="Babu M.M."/>
            <person name="Basu S."/>
            <person name="Bushmanova Y."/>
            <person name="van der Wel H."/>
            <person name="Katoh-Kurasawa M."/>
            <person name="Dinh C."/>
            <person name="Coutinho P.M."/>
            <person name="Saito T."/>
            <person name="Elias M."/>
            <person name="Schaap P."/>
            <person name="Kay R.R."/>
            <person name="Henrissat B."/>
            <person name="Eichinger L."/>
            <person name="Rivero F."/>
            <person name="Putnam N.H."/>
            <person name="West C.M."/>
            <person name="Loomis W.F."/>
            <person name="Chisholm R.L."/>
            <person name="Shaulsky G."/>
            <person name="Strassmann J.E."/>
            <person name="Queller D.C."/>
            <person name="Kuspa A."/>
            <person name="Grigoriev I.V."/>
        </authorList>
    </citation>
    <scope>NUCLEOTIDE SEQUENCE [LARGE SCALE GENOMIC DNA]</scope>
    <source>
        <strain evidence="3">QSDP1</strain>
    </source>
</reference>
<dbReference type="KEGG" id="dpp:DICPUDRAFT_80702"/>
<dbReference type="Proteomes" id="UP000001064">
    <property type="component" value="Unassembled WGS sequence"/>
</dbReference>
<dbReference type="EMBL" id="GL871138">
    <property type="protein sequence ID" value="EGC33521.1"/>
    <property type="molecule type" value="Genomic_DNA"/>
</dbReference>
<feature type="transmembrane region" description="Helical" evidence="1">
    <location>
        <begin position="137"/>
        <end position="155"/>
    </location>
</feature>
<feature type="transmembrane region" description="Helical" evidence="1">
    <location>
        <begin position="279"/>
        <end position="301"/>
    </location>
</feature>
<dbReference type="AlphaFoldDB" id="F0ZR97"/>
<gene>
    <name evidence="2" type="ORF">DICPUDRAFT_80702</name>
</gene>
<dbReference type="GeneID" id="10504297"/>
<evidence type="ECO:0000256" key="1">
    <source>
        <dbReference type="SAM" id="Phobius"/>
    </source>
</evidence>
<evidence type="ECO:0000313" key="3">
    <source>
        <dbReference type="Proteomes" id="UP000001064"/>
    </source>
</evidence>
<feature type="transmembrane region" description="Helical" evidence="1">
    <location>
        <begin position="253"/>
        <end position="272"/>
    </location>
</feature>
<keyword evidence="1" id="KW-0812">Transmembrane</keyword>
<dbReference type="InParanoid" id="F0ZR97"/>
<sequence length="302" mass="34290">MDTIIPKPPFIEFLATISLTIFLGFITYTTNVFLTLINKNDAPFLQRVANFNTIGLLILYFINMIAFLFLPFFSKIKPLSLIIVIISFTSLCLSIESFKVEFLSSKFIITFIKIFFVPVLSMIIHSSFTISLFKSKYSYLLLVVCILSQIVTKLFPNFFRKLPFLYAEPLVYITLYIISLYIDNYFSKVSTNAAASYKIVFIEKYNLYCLISLFISIGFNNILKLSLSPSIALIASITVSIFASFRYGLNNSMLFIINPAGAALVLLLLMGLTSHFNSMLYLGLRTCNSIFIAGYTIFLMLK</sequence>
<feature type="transmembrane region" description="Helical" evidence="1">
    <location>
        <begin position="230"/>
        <end position="247"/>
    </location>
</feature>
<keyword evidence="1" id="KW-0472">Membrane</keyword>
<dbReference type="VEuPathDB" id="AmoebaDB:DICPUDRAFT_80702"/>
<name>F0ZR97_DICPU</name>
<evidence type="ECO:0000313" key="2">
    <source>
        <dbReference type="EMBL" id="EGC33521.1"/>
    </source>
</evidence>
<organism evidence="2 3">
    <name type="scientific">Dictyostelium purpureum</name>
    <name type="common">Slime mold</name>
    <dbReference type="NCBI Taxonomy" id="5786"/>
    <lineage>
        <taxon>Eukaryota</taxon>
        <taxon>Amoebozoa</taxon>
        <taxon>Evosea</taxon>
        <taxon>Eumycetozoa</taxon>
        <taxon>Dictyostelia</taxon>
        <taxon>Dictyosteliales</taxon>
        <taxon>Dictyosteliaceae</taxon>
        <taxon>Dictyostelium</taxon>
    </lineage>
</organism>
<feature type="transmembrane region" description="Helical" evidence="1">
    <location>
        <begin position="107"/>
        <end position="125"/>
    </location>
</feature>
<feature type="transmembrane region" description="Helical" evidence="1">
    <location>
        <begin position="205"/>
        <end position="223"/>
    </location>
</feature>
<feature type="transmembrane region" description="Helical" evidence="1">
    <location>
        <begin position="49"/>
        <end position="70"/>
    </location>
</feature>
<feature type="transmembrane region" description="Helical" evidence="1">
    <location>
        <begin position="162"/>
        <end position="182"/>
    </location>
</feature>
<accession>F0ZR97</accession>
<proteinExistence type="predicted"/>
<feature type="transmembrane region" description="Helical" evidence="1">
    <location>
        <begin position="76"/>
        <end position="95"/>
    </location>
</feature>
<dbReference type="RefSeq" id="XP_003289946.1">
    <property type="nucleotide sequence ID" value="XM_003289898.1"/>
</dbReference>